<dbReference type="Proteomes" id="UP001140453">
    <property type="component" value="Unassembled WGS sequence"/>
</dbReference>
<accession>A0A9W9CWX8</accession>
<name>A0A9W9CWX8_9PEZI</name>
<comment type="caution">
    <text evidence="2">The sequence shown here is derived from an EMBL/GenBank/DDBJ whole genome shotgun (WGS) entry which is preliminary data.</text>
</comment>
<feature type="chain" id="PRO_5040764605" description="Spherulin-4" evidence="1">
    <location>
        <begin position="17"/>
        <end position="276"/>
    </location>
</feature>
<evidence type="ECO:0000313" key="3">
    <source>
        <dbReference type="Proteomes" id="UP001140453"/>
    </source>
</evidence>
<keyword evidence="3" id="KW-1185">Reference proteome</keyword>
<dbReference type="AlphaFoldDB" id="A0A9W9CWX8"/>
<dbReference type="Pfam" id="PF12138">
    <property type="entry name" value="Spherulin4"/>
    <property type="match status" value="1"/>
</dbReference>
<evidence type="ECO:0008006" key="4">
    <source>
        <dbReference type="Google" id="ProtNLM"/>
    </source>
</evidence>
<dbReference type="PANTHER" id="PTHR35040">
    <property type="match status" value="1"/>
</dbReference>
<protein>
    <recommendedName>
        <fullName evidence="4">Spherulin-4</fullName>
    </recommendedName>
</protein>
<keyword evidence="1" id="KW-0732">Signal</keyword>
<organism evidence="2 3">
    <name type="scientific">Gnomoniopsis smithogilvyi</name>
    <dbReference type="NCBI Taxonomy" id="1191159"/>
    <lineage>
        <taxon>Eukaryota</taxon>
        <taxon>Fungi</taxon>
        <taxon>Dikarya</taxon>
        <taxon>Ascomycota</taxon>
        <taxon>Pezizomycotina</taxon>
        <taxon>Sordariomycetes</taxon>
        <taxon>Sordariomycetidae</taxon>
        <taxon>Diaporthales</taxon>
        <taxon>Gnomoniaceae</taxon>
        <taxon>Gnomoniopsis</taxon>
    </lineage>
</organism>
<dbReference type="InterPro" id="IPR021986">
    <property type="entry name" value="Spherulin4"/>
</dbReference>
<gene>
    <name evidence="2" type="ORF">N0V93_004157</name>
</gene>
<dbReference type="OrthoDB" id="5342184at2759"/>
<reference evidence="2" key="1">
    <citation type="submission" date="2022-10" db="EMBL/GenBank/DDBJ databases">
        <title>Tapping the CABI collections for fungal endophytes: first genome assemblies for Collariella, Neodidymelliopsis, Ascochyta clinopodiicola, Didymella pomorum, Didymosphaeria variabile, Neocosmospora piperis and Neocucurbitaria cava.</title>
        <authorList>
            <person name="Hill R."/>
        </authorList>
    </citation>
    <scope>NUCLEOTIDE SEQUENCE</scope>
    <source>
        <strain evidence="2">IMI 355082</strain>
    </source>
</reference>
<sequence>MRINISLTTFLSTVQATSLLVPLYLDPSQGVQDGSMAAWNPILTAVANSPNTQFQIILNPNNGPGNSKAGYDSEYITSVAKLNAYPNVHTFGYVHTSYGARSSASVQTDIARWANWNTYTKANIAIKGIFFDEVPNSSKKGNTDVAYMSALQTYAKSQFGNITTFQTFYNVGDLCAHTEYFNNMADYVCIFEDEASKFSTAVLGSRLPAGKAAKSCVLLIDYMSSGFPSANVSSMLQYFVSLGIGSANILDYDYDQANAVGAPADVGSVARILSSS</sequence>
<evidence type="ECO:0000313" key="2">
    <source>
        <dbReference type="EMBL" id="KAJ4390561.1"/>
    </source>
</evidence>
<dbReference type="PANTHER" id="PTHR35040:SF9">
    <property type="entry name" value="4-LIKE CELL SURFACE PROTEIN, PUTATIVE (AFU_ORTHOLOGUE AFUA_4G14080)-RELATED"/>
    <property type="match status" value="1"/>
</dbReference>
<proteinExistence type="predicted"/>
<dbReference type="EMBL" id="JAPEVB010000003">
    <property type="protein sequence ID" value="KAJ4390561.1"/>
    <property type="molecule type" value="Genomic_DNA"/>
</dbReference>
<evidence type="ECO:0000256" key="1">
    <source>
        <dbReference type="SAM" id="SignalP"/>
    </source>
</evidence>
<feature type="signal peptide" evidence="1">
    <location>
        <begin position="1"/>
        <end position="16"/>
    </location>
</feature>